<evidence type="ECO:0000256" key="1">
    <source>
        <dbReference type="SAM" id="Phobius"/>
    </source>
</evidence>
<dbReference type="EMBL" id="GIFC01007945">
    <property type="protein sequence ID" value="MXU90028.1"/>
    <property type="molecule type" value="Transcribed_RNA"/>
</dbReference>
<keyword evidence="1" id="KW-1133">Transmembrane helix</keyword>
<accession>A0A6B0UKN8</accession>
<keyword evidence="3" id="KW-0238">DNA-binding</keyword>
<dbReference type="PANTHER" id="PTHR33426">
    <property type="entry name" value="C2H2-TYPE DOMAIN-CONTAINING PROTEIN"/>
    <property type="match status" value="1"/>
</dbReference>
<dbReference type="GO" id="GO:0003677">
    <property type="term" value="F:DNA binding"/>
    <property type="evidence" value="ECO:0007669"/>
    <property type="project" value="UniProtKB-KW"/>
</dbReference>
<name>A0A6B0UKN8_IXORI</name>
<keyword evidence="2" id="KW-0732">Signal</keyword>
<feature type="chain" id="PRO_5025673532" evidence="2">
    <location>
        <begin position="21"/>
        <end position="112"/>
    </location>
</feature>
<proteinExistence type="predicted"/>
<keyword evidence="3" id="KW-0371">Homeobox</keyword>
<sequence>MAFHLCVLLWLLRCAFQVKAWRGKLALKWLFSSVCSVMPSQIKITGKGFWAKLALKWLFTSVCLVMLSQIGILSKGFWAKLALKWLFTSVCEFGYAFSDLNSEQRLGDTVRT</sequence>
<dbReference type="PANTHER" id="PTHR33426:SF30">
    <property type="match status" value="1"/>
</dbReference>
<reference evidence="3" key="1">
    <citation type="submission" date="2019-12" db="EMBL/GenBank/DDBJ databases">
        <title>An insight into the sialome of adult female Ixodes ricinus ticks feeding for 6 days.</title>
        <authorList>
            <person name="Perner J."/>
            <person name="Ribeiro J.M.C."/>
        </authorList>
    </citation>
    <scope>NUCLEOTIDE SEQUENCE</scope>
    <source>
        <strain evidence="3">Semi-engorged</strain>
        <tissue evidence="3">Salivary glands</tissue>
    </source>
</reference>
<feature type="signal peptide" evidence="2">
    <location>
        <begin position="1"/>
        <end position="20"/>
    </location>
</feature>
<evidence type="ECO:0000256" key="2">
    <source>
        <dbReference type="SAM" id="SignalP"/>
    </source>
</evidence>
<feature type="transmembrane region" description="Helical" evidence="1">
    <location>
        <begin position="57"/>
        <end position="78"/>
    </location>
</feature>
<protein>
    <submittedName>
        <fullName evidence="3">Putative homeobox transcription factor sip1</fullName>
    </submittedName>
</protein>
<evidence type="ECO:0000313" key="3">
    <source>
        <dbReference type="EMBL" id="MXU90028.1"/>
    </source>
</evidence>
<dbReference type="AlphaFoldDB" id="A0A6B0UKN8"/>
<keyword evidence="1" id="KW-0472">Membrane</keyword>
<keyword evidence="1" id="KW-0812">Transmembrane</keyword>
<organism evidence="3">
    <name type="scientific">Ixodes ricinus</name>
    <name type="common">Common tick</name>
    <name type="synonym">Acarus ricinus</name>
    <dbReference type="NCBI Taxonomy" id="34613"/>
    <lineage>
        <taxon>Eukaryota</taxon>
        <taxon>Metazoa</taxon>
        <taxon>Ecdysozoa</taxon>
        <taxon>Arthropoda</taxon>
        <taxon>Chelicerata</taxon>
        <taxon>Arachnida</taxon>
        <taxon>Acari</taxon>
        <taxon>Parasitiformes</taxon>
        <taxon>Ixodida</taxon>
        <taxon>Ixodoidea</taxon>
        <taxon>Ixodidae</taxon>
        <taxon>Ixodinae</taxon>
        <taxon>Ixodes</taxon>
    </lineage>
</organism>